<accession>A0A4U5MQ19</accession>
<dbReference type="Proteomes" id="UP000298663">
    <property type="component" value="Unassembled WGS sequence"/>
</dbReference>
<evidence type="ECO:0000256" key="2">
    <source>
        <dbReference type="SAM" id="MobiDB-lite"/>
    </source>
</evidence>
<feature type="coiled-coil region" evidence="1">
    <location>
        <begin position="85"/>
        <end position="112"/>
    </location>
</feature>
<dbReference type="Gene3D" id="1.10.287.1490">
    <property type="match status" value="1"/>
</dbReference>
<keyword evidence="4" id="KW-1185">Reference proteome</keyword>
<proteinExistence type="predicted"/>
<dbReference type="AlphaFoldDB" id="A0A4U5MQ19"/>
<feature type="region of interest" description="Disordered" evidence="2">
    <location>
        <begin position="21"/>
        <end position="70"/>
    </location>
</feature>
<reference evidence="3 4" key="2">
    <citation type="journal article" date="2019" name="G3 (Bethesda)">
        <title>Hybrid Assembly of the Genome of the Entomopathogenic Nematode Steinernema carpocapsae Identifies the X-Chromosome.</title>
        <authorList>
            <person name="Serra L."/>
            <person name="Macchietto M."/>
            <person name="Macias-Munoz A."/>
            <person name="McGill C.J."/>
            <person name="Rodriguez I.M."/>
            <person name="Rodriguez B."/>
            <person name="Murad R."/>
            <person name="Mortazavi A."/>
        </authorList>
    </citation>
    <scope>NUCLEOTIDE SEQUENCE [LARGE SCALE GENOMIC DNA]</scope>
    <source>
        <strain evidence="3 4">ALL</strain>
    </source>
</reference>
<evidence type="ECO:0000313" key="3">
    <source>
        <dbReference type="EMBL" id="TKR71721.1"/>
    </source>
</evidence>
<comment type="caution">
    <text evidence="3">The sequence shown here is derived from an EMBL/GenBank/DDBJ whole genome shotgun (WGS) entry which is preliminary data.</text>
</comment>
<organism evidence="3 4">
    <name type="scientific">Steinernema carpocapsae</name>
    <name type="common">Entomopathogenic nematode</name>
    <dbReference type="NCBI Taxonomy" id="34508"/>
    <lineage>
        <taxon>Eukaryota</taxon>
        <taxon>Metazoa</taxon>
        <taxon>Ecdysozoa</taxon>
        <taxon>Nematoda</taxon>
        <taxon>Chromadorea</taxon>
        <taxon>Rhabditida</taxon>
        <taxon>Tylenchina</taxon>
        <taxon>Panagrolaimomorpha</taxon>
        <taxon>Strongyloidoidea</taxon>
        <taxon>Steinernematidae</taxon>
        <taxon>Steinernema</taxon>
    </lineage>
</organism>
<gene>
    <name evidence="3" type="ORF">L596_019271</name>
</gene>
<sequence length="342" mass="39653">MFRNIKEDPFLLFVERSMQEEVNRNSVQEDPKPVNDEEGVQKATPTSSLQEESFREDPLMETDEVQDVSAVEEDPEDFAAITEVMEQIEQQLLSKTEELKNLQQRYDSLYEENGKNLLDNANLHKALDARRVTVDGLERMKDELDVKNACLKHDLTATLATVEQRDLKITKLEDSLEKLDQTISCLEEKLSKAEQREYELETEILENEERIDDLKSRNANMQQMLEETFKMRENEELLKQENEDLKAYLKSLQTKADGVLEQLVSRETEILNLEKKLAESSAVVSDLKREMVEREAKAEEATEELEKLRKEKKERAEADTRLMAKRAALKIRVSKIVKSAQS</sequence>
<name>A0A4U5MQ19_STECR</name>
<dbReference type="EMBL" id="AZBU02000006">
    <property type="protein sequence ID" value="TKR71721.1"/>
    <property type="molecule type" value="Genomic_DNA"/>
</dbReference>
<feature type="compositionally biased region" description="Basic and acidic residues" evidence="2">
    <location>
        <begin position="21"/>
        <end position="35"/>
    </location>
</feature>
<feature type="compositionally biased region" description="Acidic residues" evidence="2">
    <location>
        <begin position="59"/>
        <end position="70"/>
    </location>
</feature>
<evidence type="ECO:0000256" key="1">
    <source>
        <dbReference type="SAM" id="Coils"/>
    </source>
</evidence>
<evidence type="ECO:0000313" key="4">
    <source>
        <dbReference type="Proteomes" id="UP000298663"/>
    </source>
</evidence>
<protein>
    <submittedName>
        <fullName evidence="3">Uncharacterized protein</fullName>
    </submittedName>
</protein>
<feature type="region of interest" description="Disordered" evidence="2">
    <location>
        <begin position="295"/>
        <end position="317"/>
    </location>
</feature>
<dbReference type="SUPFAM" id="SSF57997">
    <property type="entry name" value="Tropomyosin"/>
    <property type="match status" value="1"/>
</dbReference>
<reference evidence="3 4" key="1">
    <citation type="journal article" date="2015" name="Genome Biol.">
        <title>Comparative genomics of Steinernema reveals deeply conserved gene regulatory networks.</title>
        <authorList>
            <person name="Dillman A.R."/>
            <person name="Macchietto M."/>
            <person name="Porter C.F."/>
            <person name="Rogers A."/>
            <person name="Williams B."/>
            <person name="Antoshechkin I."/>
            <person name="Lee M.M."/>
            <person name="Goodwin Z."/>
            <person name="Lu X."/>
            <person name="Lewis E.E."/>
            <person name="Goodrich-Blair H."/>
            <person name="Stock S.P."/>
            <person name="Adams B.J."/>
            <person name="Sternberg P.W."/>
            <person name="Mortazavi A."/>
        </authorList>
    </citation>
    <scope>NUCLEOTIDE SEQUENCE [LARGE SCALE GENOMIC DNA]</scope>
    <source>
        <strain evidence="3 4">ALL</strain>
    </source>
</reference>
<keyword evidence="1" id="KW-0175">Coiled coil</keyword>